<proteinExistence type="predicted"/>
<dbReference type="PANTHER" id="PTHR48075">
    <property type="entry name" value="3-HYDROXYACYL-COA DEHYDROGENASE FAMILY PROTEIN"/>
    <property type="match status" value="1"/>
</dbReference>
<evidence type="ECO:0000259" key="2">
    <source>
        <dbReference type="Pfam" id="PF00725"/>
    </source>
</evidence>
<dbReference type="GO" id="GO:0016616">
    <property type="term" value="F:oxidoreductase activity, acting on the CH-OH group of donors, NAD or NADP as acceptor"/>
    <property type="evidence" value="ECO:0007669"/>
    <property type="project" value="InterPro"/>
</dbReference>
<feature type="domain" description="3-hydroxyacyl-CoA dehydrogenase C-terminal" evidence="2">
    <location>
        <begin position="121"/>
        <end position="211"/>
    </location>
</feature>
<dbReference type="EMBL" id="BARW01000360">
    <property type="protein sequence ID" value="GAI63311.1"/>
    <property type="molecule type" value="Genomic_DNA"/>
</dbReference>
<sequence>MNHIHPSTDLKVAAQNCDLVLEAVSEDRNVKREVFSQLNEFCSEDIILASNTSELNIFNVAKVKNPKRLVIHHWFHPPYIIPLVEIVAGRKTSSEVIDISFKLLEKIGKKPLILKKFTNAFVVNKIQQAINSAVFALLIQGIASPEEIDMAIKNSVGIRMPFAGVAQNLDFVGLDVVYDIIKNMGMDLVLLKDKVKNGQLGAKTSIGFYDYQGRTEEEILTKRDKLYLQMLDYLKKMNAFEPI</sequence>
<dbReference type="GO" id="GO:0070403">
    <property type="term" value="F:NAD+ binding"/>
    <property type="evidence" value="ECO:0007669"/>
    <property type="project" value="InterPro"/>
</dbReference>
<dbReference type="PANTHER" id="PTHR48075:SF5">
    <property type="entry name" value="3-HYDROXYBUTYRYL-COA DEHYDROGENASE"/>
    <property type="match status" value="1"/>
</dbReference>
<evidence type="ECO:0000256" key="1">
    <source>
        <dbReference type="ARBA" id="ARBA00023002"/>
    </source>
</evidence>
<accession>X1R8F5</accession>
<dbReference type="AlphaFoldDB" id="X1R8F5"/>
<dbReference type="InterPro" id="IPR022694">
    <property type="entry name" value="3-OHacyl-CoA_DH"/>
</dbReference>
<protein>
    <recommendedName>
        <fullName evidence="5">3-hydroxyacyl-CoA dehydrogenase NAD binding domain-containing protein</fullName>
    </recommendedName>
</protein>
<dbReference type="Gene3D" id="3.40.50.720">
    <property type="entry name" value="NAD(P)-binding Rossmann-like Domain"/>
    <property type="match status" value="1"/>
</dbReference>
<dbReference type="InterPro" id="IPR013328">
    <property type="entry name" value="6PGD_dom2"/>
</dbReference>
<dbReference type="PIRSF" id="PIRSF000105">
    <property type="entry name" value="HCDH"/>
    <property type="match status" value="1"/>
</dbReference>
<dbReference type="InterPro" id="IPR006108">
    <property type="entry name" value="3HC_DH_C"/>
</dbReference>
<gene>
    <name evidence="4" type="ORF">S12H4_01698</name>
</gene>
<dbReference type="GO" id="GO:0006631">
    <property type="term" value="P:fatty acid metabolic process"/>
    <property type="evidence" value="ECO:0007669"/>
    <property type="project" value="InterPro"/>
</dbReference>
<evidence type="ECO:0000259" key="3">
    <source>
        <dbReference type="Pfam" id="PF02737"/>
    </source>
</evidence>
<reference evidence="4" key="1">
    <citation type="journal article" date="2014" name="Front. Microbiol.">
        <title>High frequency of phylogenetically diverse reductive dehalogenase-homologous genes in deep subseafloor sedimentary metagenomes.</title>
        <authorList>
            <person name="Kawai M."/>
            <person name="Futagami T."/>
            <person name="Toyoda A."/>
            <person name="Takaki Y."/>
            <person name="Nishi S."/>
            <person name="Hori S."/>
            <person name="Arai W."/>
            <person name="Tsubouchi T."/>
            <person name="Morono Y."/>
            <person name="Uchiyama I."/>
            <person name="Ito T."/>
            <person name="Fujiyama A."/>
            <person name="Inagaki F."/>
            <person name="Takami H."/>
        </authorList>
    </citation>
    <scope>NUCLEOTIDE SEQUENCE</scope>
    <source>
        <strain evidence="4">Expedition CK06-06</strain>
    </source>
</reference>
<dbReference type="InterPro" id="IPR006176">
    <property type="entry name" value="3-OHacyl-CoA_DH_NAD-bd"/>
</dbReference>
<dbReference type="Gene3D" id="1.10.1040.10">
    <property type="entry name" value="N-(1-d-carboxylethyl)-l-norvaline Dehydrogenase, domain 2"/>
    <property type="match status" value="1"/>
</dbReference>
<organism evidence="4">
    <name type="scientific">marine sediment metagenome</name>
    <dbReference type="NCBI Taxonomy" id="412755"/>
    <lineage>
        <taxon>unclassified sequences</taxon>
        <taxon>metagenomes</taxon>
        <taxon>ecological metagenomes</taxon>
    </lineage>
</organism>
<dbReference type="SUPFAM" id="SSF48179">
    <property type="entry name" value="6-phosphogluconate dehydrogenase C-terminal domain-like"/>
    <property type="match status" value="1"/>
</dbReference>
<dbReference type="InterPro" id="IPR008927">
    <property type="entry name" value="6-PGluconate_DH-like_C_sf"/>
</dbReference>
<keyword evidence="1" id="KW-0560">Oxidoreductase</keyword>
<feature type="domain" description="3-hydroxyacyl-CoA dehydrogenase NAD binding" evidence="3">
    <location>
        <begin position="1"/>
        <end position="115"/>
    </location>
</feature>
<comment type="caution">
    <text evidence="4">The sequence shown here is derived from an EMBL/GenBank/DDBJ whole genome shotgun (WGS) entry which is preliminary data.</text>
</comment>
<dbReference type="SUPFAM" id="SSF51735">
    <property type="entry name" value="NAD(P)-binding Rossmann-fold domains"/>
    <property type="match status" value="1"/>
</dbReference>
<dbReference type="Pfam" id="PF02737">
    <property type="entry name" value="3HCDH_N"/>
    <property type="match status" value="1"/>
</dbReference>
<dbReference type="InterPro" id="IPR036291">
    <property type="entry name" value="NAD(P)-bd_dom_sf"/>
</dbReference>
<name>X1R8F5_9ZZZZ</name>
<evidence type="ECO:0000313" key="4">
    <source>
        <dbReference type="EMBL" id="GAI63311.1"/>
    </source>
</evidence>
<evidence type="ECO:0008006" key="5">
    <source>
        <dbReference type="Google" id="ProtNLM"/>
    </source>
</evidence>
<dbReference type="Pfam" id="PF00725">
    <property type="entry name" value="3HCDH"/>
    <property type="match status" value="1"/>
</dbReference>